<accession>A0A6L2LI82</accession>
<dbReference type="AlphaFoldDB" id="A0A6L2LI82"/>
<proteinExistence type="predicted"/>
<sequence>MFNESRPDCNLIEITSLVFHPYPPLQISDIKSYRCNLLICYKTLFIGPSQVYDDLGDCAHQCRCCGAAFCRGQTITQPIDRPRQPLIFTDGPTTIEHEYIFLLRRIGGSTEFITPEKHRRISANTKKERLQTSYDEQFLHG</sequence>
<protein>
    <submittedName>
        <fullName evidence="1">Uncharacterized protein</fullName>
    </submittedName>
</protein>
<comment type="caution">
    <text evidence="1">The sequence shown here is derived from an EMBL/GenBank/DDBJ whole genome shotgun (WGS) entry which is preliminary data.</text>
</comment>
<name>A0A6L2LI82_TANCI</name>
<gene>
    <name evidence="1" type="ORF">Tci_033336</name>
</gene>
<dbReference type="EMBL" id="BKCJ010004491">
    <property type="protein sequence ID" value="GEU61358.1"/>
    <property type="molecule type" value="Genomic_DNA"/>
</dbReference>
<evidence type="ECO:0000313" key="1">
    <source>
        <dbReference type="EMBL" id="GEU61358.1"/>
    </source>
</evidence>
<organism evidence="1">
    <name type="scientific">Tanacetum cinerariifolium</name>
    <name type="common">Dalmatian daisy</name>
    <name type="synonym">Chrysanthemum cinerariifolium</name>
    <dbReference type="NCBI Taxonomy" id="118510"/>
    <lineage>
        <taxon>Eukaryota</taxon>
        <taxon>Viridiplantae</taxon>
        <taxon>Streptophyta</taxon>
        <taxon>Embryophyta</taxon>
        <taxon>Tracheophyta</taxon>
        <taxon>Spermatophyta</taxon>
        <taxon>Magnoliopsida</taxon>
        <taxon>eudicotyledons</taxon>
        <taxon>Gunneridae</taxon>
        <taxon>Pentapetalae</taxon>
        <taxon>asterids</taxon>
        <taxon>campanulids</taxon>
        <taxon>Asterales</taxon>
        <taxon>Asteraceae</taxon>
        <taxon>Asteroideae</taxon>
        <taxon>Anthemideae</taxon>
        <taxon>Anthemidinae</taxon>
        <taxon>Tanacetum</taxon>
    </lineage>
</organism>
<reference evidence="1" key="1">
    <citation type="journal article" date="2019" name="Sci. Rep.">
        <title>Draft genome of Tanacetum cinerariifolium, the natural source of mosquito coil.</title>
        <authorList>
            <person name="Yamashiro T."/>
            <person name="Shiraishi A."/>
            <person name="Satake H."/>
            <person name="Nakayama K."/>
        </authorList>
    </citation>
    <scope>NUCLEOTIDE SEQUENCE</scope>
</reference>